<evidence type="ECO:0000256" key="3">
    <source>
        <dbReference type="ARBA" id="ARBA00023125"/>
    </source>
</evidence>
<keyword evidence="2" id="KW-0805">Transcription regulation</keyword>
<comment type="caution">
    <text evidence="8">The sequence shown here is derived from an EMBL/GenBank/DDBJ whole genome shotgun (WGS) entry which is preliminary data.</text>
</comment>
<feature type="compositionally biased region" description="Polar residues" evidence="6">
    <location>
        <begin position="1"/>
        <end position="30"/>
    </location>
</feature>
<dbReference type="InterPro" id="IPR011598">
    <property type="entry name" value="bHLH_dom"/>
</dbReference>
<organism evidence="8 9">
    <name type="scientific">Heterodermia speciosa</name>
    <dbReference type="NCBI Taxonomy" id="116794"/>
    <lineage>
        <taxon>Eukaryota</taxon>
        <taxon>Fungi</taxon>
        <taxon>Dikarya</taxon>
        <taxon>Ascomycota</taxon>
        <taxon>Pezizomycotina</taxon>
        <taxon>Lecanoromycetes</taxon>
        <taxon>OSLEUM clade</taxon>
        <taxon>Lecanoromycetidae</taxon>
        <taxon>Caliciales</taxon>
        <taxon>Physciaceae</taxon>
        <taxon>Heterodermia</taxon>
    </lineage>
</organism>
<feature type="compositionally biased region" description="Basic and acidic residues" evidence="6">
    <location>
        <begin position="33"/>
        <end position="46"/>
    </location>
</feature>
<dbReference type="OrthoDB" id="5778525at2759"/>
<dbReference type="GO" id="GO:0000978">
    <property type="term" value="F:RNA polymerase II cis-regulatory region sequence-specific DNA binding"/>
    <property type="evidence" value="ECO:0007669"/>
    <property type="project" value="TreeGrafter"/>
</dbReference>
<evidence type="ECO:0000256" key="1">
    <source>
        <dbReference type="ARBA" id="ARBA00004123"/>
    </source>
</evidence>
<dbReference type="AlphaFoldDB" id="A0A8H3F7A5"/>
<reference evidence="8" key="1">
    <citation type="submission" date="2021-03" db="EMBL/GenBank/DDBJ databases">
        <authorList>
            <person name="Tagirdzhanova G."/>
        </authorList>
    </citation>
    <scope>NUCLEOTIDE SEQUENCE</scope>
</reference>
<evidence type="ECO:0000256" key="5">
    <source>
        <dbReference type="ARBA" id="ARBA00023242"/>
    </source>
</evidence>
<dbReference type="PROSITE" id="PS50888">
    <property type="entry name" value="BHLH"/>
    <property type="match status" value="1"/>
</dbReference>
<gene>
    <name evidence="8" type="ORF">HETSPECPRED_003732</name>
</gene>
<evidence type="ECO:0000256" key="2">
    <source>
        <dbReference type="ARBA" id="ARBA00023015"/>
    </source>
</evidence>
<evidence type="ECO:0000256" key="6">
    <source>
        <dbReference type="SAM" id="MobiDB-lite"/>
    </source>
</evidence>
<evidence type="ECO:0000313" key="8">
    <source>
        <dbReference type="EMBL" id="CAF9918344.1"/>
    </source>
</evidence>
<dbReference type="GO" id="GO:0000981">
    <property type="term" value="F:DNA-binding transcription factor activity, RNA polymerase II-specific"/>
    <property type="evidence" value="ECO:0007669"/>
    <property type="project" value="TreeGrafter"/>
</dbReference>
<dbReference type="EMBL" id="CAJPDS010000022">
    <property type="protein sequence ID" value="CAF9918344.1"/>
    <property type="molecule type" value="Genomic_DNA"/>
</dbReference>
<proteinExistence type="predicted"/>
<dbReference type="PANTHER" id="PTHR15741:SF39">
    <property type="entry name" value="BHLH TRANSCRIPTION FACTOR (EUROFUNG)"/>
    <property type="match status" value="1"/>
</dbReference>
<dbReference type="InterPro" id="IPR036638">
    <property type="entry name" value="HLH_DNA-bd_sf"/>
</dbReference>
<dbReference type="SUPFAM" id="SSF47459">
    <property type="entry name" value="HLH, helix-loop-helix DNA-binding domain"/>
    <property type="match status" value="1"/>
</dbReference>
<name>A0A8H3F7A5_9LECA</name>
<dbReference type="PANTHER" id="PTHR15741">
    <property type="entry name" value="BASIC HELIX-LOOP-HELIX ZIP TRANSCRIPTION FACTOR"/>
    <property type="match status" value="1"/>
</dbReference>
<keyword evidence="3" id="KW-0238">DNA-binding</keyword>
<dbReference type="GO" id="GO:0046983">
    <property type="term" value="F:protein dimerization activity"/>
    <property type="evidence" value="ECO:0007669"/>
    <property type="project" value="InterPro"/>
</dbReference>
<sequence length="139" mass="15742">MQNPQMDTPPFNTTQTSSASNSPGSFNQANVAKDNEKPRLTDEQKKTNHINSEQNRRNFLRQQFDRLSEMVPGTKGKARSEAVVLEKLVDFGHSQIEQGQRMIEEIERRGGYVDPEIRAKFFVPGRHRYHTGNAGADGL</sequence>
<evidence type="ECO:0000256" key="4">
    <source>
        <dbReference type="ARBA" id="ARBA00023163"/>
    </source>
</evidence>
<dbReference type="InterPro" id="IPR052207">
    <property type="entry name" value="Max-like/E-box_TFs"/>
</dbReference>
<feature type="domain" description="BHLH" evidence="7">
    <location>
        <begin position="44"/>
        <end position="95"/>
    </location>
</feature>
<feature type="region of interest" description="Disordered" evidence="6">
    <location>
        <begin position="1"/>
        <end position="58"/>
    </location>
</feature>
<comment type="subcellular location">
    <subcellularLocation>
        <location evidence="1">Nucleus</location>
    </subcellularLocation>
</comment>
<dbReference type="Gene3D" id="4.10.280.10">
    <property type="entry name" value="Helix-loop-helix DNA-binding domain"/>
    <property type="match status" value="1"/>
</dbReference>
<keyword evidence="4" id="KW-0804">Transcription</keyword>
<dbReference type="Proteomes" id="UP000664521">
    <property type="component" value="Unassembled WGS sequence"/>
</dbReference>
<evidence type="ECO:0000313" key="9">
    <source>
        <dbReference type="Proteomes" id="UP000664521"/>
    </source>
</evidence>
<dbReference type="Pfam" id="PF00010">
    <property type="entry name" value="HLH"/>
    <property type="match status" value="1"/>
</dbReference>
<accession>A0A8H3F7A5</accession>
<protein>
    <recommendedName>
        <fullName evidence="7">BHLH domain-containing protein</fullName>
    </recommendedName>
</protein>
<keyword evidence="5" id="KW-0539">Nucleus</keyword>
<keyword evidence="9" id="KW-1185">Reference proteome</keyword>
<dbReference type="GO" id="GO:0005634">
    <property type="term" value="C:nucleus"/>
    <property type="evidence" value="ECO:0007669"/>
    <property type="project" value="UniProtKB-SubCell"/>
</dbReference>
<evidence type="ECO:0000259" key="7">
    <source>
        <dbReference type="PROSITE" id="PS50888"/>
    </source>
</evidence>